<keyword evidence="2 6" id="KW-0732">Signal</keyword>
<feature type="compositionally biased region" description="Basic and acidic residues" evidence="5">
    <location>
        <begin position="593"/>
        <end position="602"/>
    </location>
</feature>
<dbReference type="InterPro" id="IPR040154">
    <property type="entry name" value="Biotinidase/VNN"/>
</dbReference>
<dbReference type="PANTHER" id="PTHR10609">
    <property type="entry name" value="BIOTINIDASE-RELATED"/>
    <property type="match status" value="1"/>
</dbReference>
<dbReference type="InterPro" id="IPR003010">
    <property type="entry name" value="C-N_Hydrolase"/>
</dbReference>
<dbReference type="InterPro" id="IPR043957">
    <property type="entry name" value="Vanin_C"/>
</dbReference>
<feature type="compositionally biased region" description="Basic and acidic residues" evidence="5">
    <location>
        <begin position="611"/>
        <end position="631"/>
    </location>
</feature>
<proteinExistence type="inferred from homology"/>
<evidence type="ECO:0000256" key="2">
    <source>
        <dbReference type="ARBA" id="ARBA00022729"/>
    </source>
</evidence>
<feature type="signal peptide" evidence="6">
    <location>
        <begin position="1"/>
        <end position="34"/>
    </location>
</feature>
<dbReference type="InterPro" id="IPR012101">
    <property type="entry name" value="Biotinidase-like_euk"/>
</dbReference>
<accession>A0ABM1W2L3</accession>
<dbReference type="PANTHER" id="PTHR10609:SF27">
    <property type="entry name" value="CN HYDROLASE DOMAIN-CONTAINING PROTEIN-RELATED"/>
    <property type="match status" value="1"/>
</dbReference>
<dbReference type="RefSeq" id="XP_035828906.1">
    <property type="nucleotide sequence ID" value="XM_035973013.1"/>
</dbReference>
<feature type="compositionally biased region" description="Polar residues" evidence="5">
    <location>
        <begin position="551"/>
        <end position="566"/>
    </location>
</feature>
<evidence type="ECO:0000256" key="3">
    <source>
        <dbReference type="ARBA" id="ARBA00022801"/>
    </source>
</evidence>
<keyword evidence="8" id="KW-1185">Reference proteome</keyword>
<evidence type="ECO:0000256" key="1">
    <source>
        <dbReference type="ARBA" id="ARBA00008225"/>
    </source>
</evidence>
<evidence type="ECO:0000256" key="5">
    <source>
        <dbReference type="SAM" id="MobiDB-lite"/>
    </source>
</evidence>
<gene>
    <name evidence="9" type="primary">LOC101849328</name>
</gene>
<evidence type="ECO:0000313" key="8">
    <source>
        <dbReference type="Proteomes" id="UP000694888"/>
    </source>
</evidence>
<sequence>MEQPLPTTTTTTTAAILFLSVLTSLPHLSWMTSASDSHPTKFRAAVYEHRVVMPVIKRHFTRPEALELMQKNLDVYKQQTDIAREQGADIIVFPEDGIYGPMFTRQTIYPFLETIPDPRRVTWSPCDDPERFPDTEVQRALSCMAKDNFIYVVADMGDKQPCDVTQDPKCPPDGRYQYNTAVAFGPEGHLVARYHKVNLFFEDQFNAADPEPIYFDTTFGRFGLFICFDIIFQEPAITLYEKYNITNVAYPTAWMDAMPLLSAIGFHSSFARGLGVNVLAANLHLPFSKFHGSGIYSPKGEAAFYYNKKLFSPPKLMVADLRVLDRAKPDPHYNIGSLHILNGRRNSFKSSPDWLVEENRIETKLRKPLKYFRKESRVDNELDSLITDDAVFYSELFHDNFTFKALDKDAGFVKVCENDACCELHYSINTNVSKRGELFAFGVFDGLHTYQGKYYIQVCTLVKCADSKGPSLCGSSTFVSNTVFSQIQIRGHFGSKYVYPQVVLASPDKNLRLASQEEWAYHRGNSLLTTSPDLRDPVLFAALISRDYSRDSNASQSGTGASQDQNILGKKKEEGEEEDRKKKEETYQLEIQELEKENRELDFSSFAAEQNPKEKEYGSGKTDLTTDHHSDGLSPGYS</sequence>
<reference evidence="9" key="1">
    <citation type="submission" date="2025-08" db="UniProtKB">
        <authorList>
            <consortium name="RefSeq"/>
        </authorList>
    </citation>
    <scope>IDENTIFICATION</scope>
</reference>
<dbReference type="Gene3D" id="3.60.110.10">
    <property type="entry name" value="Carbon-nitrogen hydrolase"/>
    <property type="match status" value="1"/>
</dbReference>
<evidence type="ECO:0000259" key="7">
    <source>
        <dbReference type="PROSITE" id="PS50263"/>
    </source>
</evidence>
<feature type="domain" description="CN hydrolase" evidence="7">
    <location>
        <begin position="42"/>
        <end position="323"/>
    </location>
</feature>
<feature type="chain" id="PRO_5046843922" evidence="6">
    <location>
        <begin position="35"/>
        <end position="638"/>
    </location>
</feature>
<dbReference type="InterPro" id="IPR036526">
    <property type="entry name" value="C-N_Hydrolase_sf"/>
</dbReference>
<dbReference type="Pfam" id="PF19018">
    <property type="entry name" value="Vanin_C"/>
    <property type="match status" value="1"/>
</dbReference>
<dbReference type="Pfam" id="PF00795">
    <property type="entry name" value="CN_hydrolase"/>
    <property type="match status" value="1"/>
</dbReference>
<organism evidence="8 9">
    <name type="scientific">Aplysia californica</name>
    <name type="common">California sea hare</name>
    <dbReference type="NCBI Taxonomy" id="6500"/>
    <lineage>
        <taxon>Eukaryota</taxon>
        <taxon>Metazoa</taxon>
        <taxon>Spiralia</taxon>
        <taxon>Lophotrochozoa</taxon>
        <taxon>Mollusca</taxon>
        <taxon>Gastropoda</taxon>
        <taxon>Heterobranchia</taxon>
        <taxon>Euthyneura</taxon>
        <taxon>Tectipleura</taxon>
        <taxon>Aplysiida</taxon>
        <taxon>Aplysioidea</taxon>
        <taxon>Aplysiidae</taxon>
        <taxon>Aplysia</taxon>
    </lineage>
</organism>
<dbReference type="PROSITE" id="PS50263">
    <property type="entry name" value="CN_HYDROLASE"/>
    <property type="match status" value="1"/>
</dbReference>
<dbReference type="CDD" id="cd07567">
    <property type="entry name" value="biotinidase_like"/>
    <property type="match status" value="1"/>
</dbReference>
<feature type="region of interest" description="Disordered" evidence="5">
    <location>
        <begin position="550"/>
        <end position="638"/>
    </location>
</feature>
<comment type="similarity">
    <text evidence="1">Belongs to the carbon-nitrogen hydrolase superfamily. BTD/VNN family.</text>
</comment>
<protein>
    <submittedName>
        <fullName evidence="9">Pantetheinase-like</fullName>
    </submittedName>
</protein>
<evidence type="ECO:0000256" key="6">
    <source>
        <dbReference type="SAM" id="SignalP"/>
    </source>
</evidence>
<dbReference type="Proteomes" id="UP000694888">
    <property type="component" value="Unplaced"/>
</dbReference>
<feature type="compositionally biased region" description="Basic and acidic residues" evidence="5">
    <location>
        <begin position="570"/>
        <end position="586"/>
    </location>
</feature>
<keyword evidence="3" id="KW-0378">Hydrolase</keyword>
<dbReference type="GeneID" id="101849328"/>
<dbReference type="SUPFAM" id="SSF56317">
    <property type="entry name" value="Carbon-nitrogen hydrolase"/>
    <property type="match status" value="1"/>
</dbReference>
<name>A0ABM1W2L3_APLCA</name>
<evidence type="ECO:0000256" key="4">
    <source>
        <dbReference type="ARBA" id="ARBA00023180"/>
    </source>
</evidence>
<evidence type="ECO:0000313" key="9">
    <source>
        <dbReference type="RefSeq" id="XP_035828906.1"/>
    </source>
</evidence>
<keyword evidence="4" id="KW-0325">Glycoprotein</keyword>